<protein>
    <recommendedName>
        <fullName evidence="2">Retrovirus-related Pol polyprotein from transposon TNT 1-94-like beta-barrel domain-containing protein</fullName>
    </recommendedName>
</protein>
<gene>
    <name evidence="3" type="ORF">PHPALM_3231</name>
</gene>
<evidence type="ECO:0000313" key="4">
    <source>
        <dbReference type="Proteomes" id="UP000237271"/>
    </source>
</evidence>
<evidence type="ECO:0000313" key="3">
    <source>
        <dbReference type="EMBL" id="POM79154.1"/>
    </source>
</evidence>
<dbReference type="EMBL" id="NCKW01001833">
    <property type="protein sequence ID" value="POM79154.1"/>
    <property type="molecule type" value="Genomic_DNA"/>
</dbReference>
<dbReference type="OrthoDB" id="91303at2759"/>
<accession>A0A2P4YMX9</accession>
<feature type="compositionally biased region" description="Basic and acidic residues" evidence="1">
    <location>
        <begin position="117"/>
        <end position="128"/>
    </location>
</feature>
<feature type="domain" description="Retrovirus-related Pol polyprotein from transposon TNT 1-94-like beta-barrel" evidence="2">
    <location>
        <begin position="158"/>
        <end position="220"/>
    </location>
</feature>
<dbReference type="InterPro" id="IPR054722">
    <property type="entry name" value="PolX-like_BBD"/>
</dbReference>
<feature type="compositionally biased region" description="Basic and acidic residues" evidence="1">
    <location>
        <begin position="52"/>
        <end position="63"/>
    </location>
</feature>
<dbReference type="Proteomes" id="UP000237271">
    <property type="component" value="Unassembled WGS sequence"/>
</dbReference>
<organism evidence="3 4">
    <name type="scientific">Phytophthora palmivora</name>
    <dbReference type="NCBI Taxonomy" id="4796"/>
    <lineage>
        <taxon>Eukaryota</taxon>
        <taxon>Sar</taxon>
        <taxon>Stramenopiles</taxon>
        <taxon>Oomycota</taxon>
        <taxon>Peronosporomycetes</taxon>
        <taxon>Peronosporales</taxon>
        <taxon>Peronosporaceae</taxon>
        <taxon>Phytophthora</taxon>
    </lineage>
</organism>
<feature type="compositionally biased region" description="Basic and acidic residues" evidence="1">
    <location>
        <begin position="88"/>
        <end position="101"/>
    </location>
</feature>
<feature type="region of interest" description="Disordered" evidence="1">
    <location>
        <begin position="50"/>
        <end position="128"/>
    </location>
</feature>
<evidence type="ECO:0000256" key="1">
    <source>
        <dbReference type="SAM" id="MobiDB-lite"/>
    </source>
</evidence>
<comment type="caution">
    <text evidence="3">The sequence shown here is derived from an EMBL/GenBank/DDBJ whole genome shotgun (WGS) entry which is preliminary data.</text>
</comment>
<sequence>MASGPPAPRTEYDNNVCLYCNRPRHNIRHYQKNLRDGRWNCAAANVAFNGNSKRDHPYCDTKYRNRGRNGGNNNDKKDKRINGGGRSGRNDTRDKSRGYDQRRKRGSDSDGGDSDSDDNRHKVYRQEHRETGLIAVATTINPPLSLTTRANVELDNTWTIDSGCTRHVTHEVQWFSDISASSGSIIVDEKIPCWTRWLAVIDLKGNSKALTLHGVLYAPK</sequence>
<dbReference type="AlphaFoldDB" id="A0A2P4YMX9"/>
<evidence type="ECO:0000259" key="2">
    <source>
        <dbReference type="Pfam" id="PF22936"/>
    </source>
</evidence>
<name>A0A2P4YMX9_9STRA</name>
<proteinExistence type="predicted"/>
<dbReference type="Pfam" id="PF22936">
    <property type="entry name" value="Pol_BBD"/>
    <property type="match status" value="1"/>
</dbReference>
<keyword evidence="4" id="KW-1185">Reference proteome</keyword>
<reference evidence="3 4" key="1">
    <citation type="journal article" date="2017" name="Genome Biol. Evol.">
        <title>Phytophthora megakarya and P. palmivora, closely related causal agents of cacao black pod rot, underwent increases in genome sizes and gene numbers by different mechanisms.</title>
        <authorList>
            <person name="Ali S.S."/>
            <person name="Shao J."/>
            <person name="Lary D.J."/>
            <person name="Kronmiller B."/>
            <person name="Shen D."/>
            <person name="Strem M.D."/>
            <person name="Amoako-Attah I."/>
            <person name="Akrofi A.Y."/>
            <person name="Begoude B.A."/>
            <person name="Ten Hoopen G.M."/>
            <person name="Coulibaly K."/>
            <person name="Kebe B.I."/>
            <person name="Melnick R.L."/>
            <person name="Guiltinan M.J."/>
            <person name="Tyler B.M."/>
            <person name="Meinhardt L.W."/>
            <person name="Bailey B.A."/>
        </authorList>
    </citation>
    <scope>NUCLEOTIDE SEQUENCE [LARGE SCALE GENOMIC DNA]</scope>
    <source>
        <strain evidence="4">sbr112.9</strain>
    </source>
</reference>